<dbReference type="Proteomes" id="UP000053097">
    <property type="component" value="Unassembled WGS sequence"/>
</dbReference>
<name>A0A026W9P3_OOCBI</name>
<accession>A0A026W9P3</accession>
<reference evidence="1 2" key="1">
    <citation type="journal article" date="2014" name="Curr. Biol.">
        <title>The genome of the clonal raider ant Cerapachys biroi.</title>
        <authorList>
            <person name="Oxley P.R."/>
            <person name="Ji L."/>
            <person name="Fetter-Pruneda I."/>
            <person name="McKenzie S.K."/>
            <person name="Li C."/>
            <person name="Hu H."/>
            <person name="Zhang G."/>
            <person name="Kronauer D.J."/>
        </authorList>
    </citation>
    <scope>NUCLEOTIDE SEQUENCE [LARGE SCALE GENOMIC DNA]</scope>
</reference>
<evidence type="ECO:0000313" key="2">
    <source>
        <dbReference type="Proteomes" id="UP000053097"/>
    </source>
</evidence>
<protein>
    <submittedName>
        <fullName evidence="1">Uncharacterized protein</fullName>
    </submittedName>
</protein>
<keyword evidence="2" id="KW-1185">Reference proteome</keyword>
<proteinExistence type="predicted"/>
<evidence type="ECO:0000313" key="1">
    <source>
        <dbReference type="EMBL" id="EZA52765.1"/>
    </source>
</evidence>
<organism evidence="1 2">
    <name type="scientific">Ooceraea biroi</name>
    <name type="common">Clonal raider ant</name>
    <name type="synonym">Cerapachys biroi</name>
    <dbReference type="NCBI Taxonomy" id="2015173"/>
    <lineage>
        <taxon>Eukaryota</taxon>
        <taxon>Metazoa</taxon>
        <taxon>Ecdysozoa</taxon>
        <taxon>Arthropoda</taxon>
        <taxon>Hexapoda</taxon>
        <taxon>Insecta</taxon>
        <taxon>Pterygota</taxon>
        <taxon>Neoptera</taxon>
        <taxon>Endopterygota</taxon>
        <taxon>Hymenoptera</taxon>
        <taxon>Apocrita</taxon>
        <taxon>Aculeata</taxon>
        <taxon>Formicoidea</taxon>
        <taxon>Formicidae</taxon>
        <taxon>Dorylinae</taxon>
        <taxon>Ooceraea</taxon>
    </lineage>
</organism>
<sequence>MCHALQARVSSVMAVRVRLKMRRGTGVSPLVVLLVVCAVPSLVSGMFEQRSCDHQHPRAHEKEGW</sequence>
<dbReference type="AlphaFoldDB" id="A0A026W9P3"/>
<dbReference type="EMBL" id="KK107321">
    <property type="protein sequence ID" value="EZA52765.1"/>
    <property type="molecule type" value="Genomic_DNA"/>
</dbReference>
<gene>
    <name evidence="1" type="ORF">X777_07146</name>
</gene>